<protein>
    <submittedName>
        <fullName evidence="2">Serine dehydrogenase ase family protein</fullName>
    </submittedName>
</protein>
<dbReference type="PROSITE" id="PS50105">
    <property type="entry name" value="SAM_DOMAIN"/>
    <property type="match status" value="1"/>
</dbReference>
<dbReference type="Gene3D" id="3.90.226.10">
    <property type="entry name" value="2-enoyl-CoA Hydratase, Chain A, domain 1"/>
    <property type="match status" value="1"/>
</dbReference>
<dbReference type="RefSeq" id="WP_032953498.1">
    <property type="nucleotide sequence ID" value="NZ_JNHM01000143.1"/>
</dbReference>
<dbReference type="GO" id="GO:0016020">
    <property type="term" value="C:membrane"/>
    <property type="evidence" value="ECO:0007669"/>
    <property type="project" value="InterPro"/>
</dbReference>
<dbReference type="Proteomes" id="UP000027661">
    <property type="component" value="Unassembled WGS sequence"/>
</dbReference>
<dbReference type="SUPFAM" id="SSF52096">
    <property type="entry name" value="ClpP/crotonase"/>
    <property type="match status" value="1"/>
</dbReference>
<organism evidence="2 3">
    <name type="scientific">Phocaeicola vulgatus str. 3975 RP4</name>
    <dbReference type="NCBI Taxonomy" id="1339352"/>
    <lineage>
        <taxon>Bacteria</taxon>
        <taxon>Pseudomonadati</taxon>
        <taxon>Bacteroidota</taxon>
        <taxon>Bacteroidia</taxon>
        <taxon>Bacteroidales</taxon>
        <taxon>Bacteroidaceae</taxon>
        <taxon>Phocaeicola</taxon>
    </lineage>
</organism>
<evidence type="ECO:0000313" key="2">
    <source>
        <dbReference type="EMBL" id="KDS45458.1"/>
    </source>
</evidence>
<dbReference type="InterPro" id="IPR029045">
    <property type="entry name" value="ClpP/crotonase-like_dom_sf"/>
</dbReference>
<accession>A0A069S4R0</accession>
<dbReference type="InterPro" id="IPR002825">
    <property type="entry name" value="Pept_S49_ser-pept_pro"/>
</dbReference>
<dbReference type="Pfam" id="PF01972">
    <property type="entry name" value="SDH_protease"/>
    <property type="match status" value="1"/>
</dbReference>
<sequence>MPNWNKILTEVEASNQVNALDRMRKEYFEIIHRETGRNVISYYSGWLKQPTVHTMIDELDKNAFMSITHSLDKGMGLDIIIHTPGGDLAVMENLINYLHKIFNGDIRVIIPQIAMSAGTMIALFSKAILMGEQSCLGPVDPQYNGVACQAIIDEFEKAKEEIAENPNTIGLWQTLIAKYPGATIIHECENAIRWSNELMDKWIPKVYPNIDIEKIRDKFLNHKTTCSHARRLSKDDCKEVGLNIIDLEDFPSLNDAVLSLHSCYTIMIDKYSYSKIVENQNGETYFYRDPCNN</sequence>
<dbReference type="PATRIC" id="fig|1339352.3.peg.3625"/>
<dbReference type="AlphaFoldDB" id="A0A069S4R0"/>
<name>A0A069S4R0_PHOVU</name>
<reference evidence="2 3" key="1">
    <citation type="submission" date="2014-04" db="EMBL/GenBank/DDBJ databases">
        <authorList>
            <person name="Sears C."/>
            <person name="Carroll K."/>
            <person name="Sack B.R."/>
            <person name="Qadri F."/>
            <person name="Myers L.L."/>
            <person name="Chung G.-T."/>
            <person name="Escheverria P."/>
            <person name="Fraser C.M."/>
            <person name="Sadzewicz L."/>
            <person name="Shefchek K.A."/>
            <person name="Tallon L."/>
            <person name="Das S.P."/>
            <person name="Daugherty S."/>
            <person name="Mongodin E.F."/>
        </authorList>
    </citation>
    <scope>NUCLEOTIDE SEQUENCE [LARGE SCALE GENOMIC DNA]</scope>
    <source>
        <strain evidence="2 3">3975 RP4</strain>
    </source>
</reference>
<dbReference type="InterPro" id="IPR001660">
    <property type="entry name" value="SAM"/>
</dbReference>
<dbReference type="PANTHER" id="PTHR35984:SF1">
    <property type="entry name" value="PERIPLASMIC SERINE PROTEASE"/>
    <property type="match status" value="1"/>
</dbReference>
<gene>
    <name evidence="2" type="ORF">M099_3867</name>
</gene>
<feature type="domain" description="SAM" evidence="1">
    <location>
        <begin position="194"/>
        <end position="243"/>
    </location>
</feature>
<dbReference type="PANTHER" id="PTHR35984">
    <property type="entry name" value="PERIPLASMIC SERINE PROTEASE"/>
    <property type="match status" value="1"/>
</dbReference>
<proteinExistence type="predicted"/>
<evidence type="ECO:0000259" key="1">
    <source>
        <dbReference type="PROSITE" id="PS50105"/>
    </source>
</evidence>
<evidence type="ECO:0000313" key="3">
    <source>
        <dbReference type="Proteomes" id="UP000027661"/>
    </source>
</evidence>
<comment type="caution">
    <text evidence="2">The sequence shown here is derived from an EMBL/GenBank/DDBJ whole genome shotgun (WGS) entry which is preliminary data.</text>
</comment>
<dbReference type="EMBL" id="JNHM01000143">
    <property type="protein sequence ID" value="KDS45458.1"/>
    <property type="molecule type" value="Genomic_DNA"/>
</dbReference>